<dbReference type="PROSITE" id="PS50868">
    <property type="entry name" value="POST_SET"/>
    <property type="match status" value="1"/>
</dbReference>
<dbReference type="InterPro" id="IPR036047">
    <property type="entry name" value="F-box-like_dom_sf"/>
</dbReference>
<dbReference type="SMART" id="SM00317">
    <property type="entry name" value="SET"/>
    <property type="match status" value="1"/>
</dbReference>
<proteinExistence type="predicted"/>
<keyword evidence="7" id="KW-0862">Zinc</keyword>
<evidence type="ECO:0000256" key="6">
    <source>
        <dbReference type="ARBA" id="ARBA00022723"/>
    </source>
</evidence>
<dbReference type="InterPro" id="IPR003616">
    <property type="entry name" value="Post-SET_dom"/>
</dbReference>
<evidence type="ECO:0000256" key="3">
    <source>
        <dbReference type="ARBA" id="ARBA00022603"/>
    </source>
</evidence>
<dbReference type="OrthoDB" id="5792673at2759"/>
<dbReference type="InterPro" id="IPR050973">
    <property type="entry name" value="H3K9_Histone-Lys_N-MTase"/>
</dbReference>
<dbReference type="SUPFAM" id="SSF82199">
    <property type="entry name" value="SET domain"/>
    <property type="match status" value="1"/>
</dbReference>
<dbReference type="CDD" id="cd09917">
    <property type="entry name" value="F-box_SF"/>
    <property type="match status" value="1"/>
</dbReference>
<comment type="subcellular location">
    <subcellularLocation>
        <location evidence="1">Chromosome</location>
    </subcellularLocation>
</comment>
<evidence type="ECO:0000313" key="11">
    <source>
        <dbReference type="EMBL" id="KAH7445450.1"/>
    </source>
</evidence>
<feature type="domain" description="Post-SET" evidence="10">
    <location>
        <begin position="376"/>
        <end position="392"/>
    </location>
</feature>
<evidence type="ECO:0000256" key="2">
    <source>
        <dbReference type="ARBA" id="ARBA00022454"/>
    </source>
</evidence>
<dbReference type="PANTHER" id="PTHR46223">
    <property type="entry name" value="HISTONE-LYSINE N-METHYLTRANSFERASE SUV39H"/>
    <property type="match status" value="1"/>
</dbReference>
<dbReference type="PROSITE" id="PS50280">
    <property type="entry name" value="SET"/>
    <property type="match status" value="1"/>
</dbReference>
<dbReference type="Pfam" id="PF00856">
    <property type="entry name" value="SET"/>
    <property type="match status" value="1"/>
</dbReference>
<dbReference type="GO" id="GO:0008168">
    <property type="term" value="F:methyltransferase activity"/>
    <property type="evidence" value="ECO:0007669"/>
    <property type="project" value="UniProtKB-KW"/>
</dbReference>
<feature type="compositionally biased region" description="Polar residues" evidence="8">
    <location>
        <begin position="1"/>
        <end position="21"/>
    </location>
</feature>
<evidence type="ECO:0000313" key="12">
    <source>
        <dbReference type="Proteomes" id="UP000825935"/>
    </source>
</evidence>
<keyword evidence="12" id="KW-1185">Reference proteome</keyword>
<feature type="region of interest" description="Disordered" evidence="8">
    <location>
        <begin position="1"/>
        <end position="25"/>
    </location>
</feature>
<evidence type="ECO:0000259" key="9">
    <source>
        <dbReference type="PROSITE" id="PS50280"/>
    </source>
</evidence>
<evidence type="ECO:0000256" key="7">
    <source>
        <dbReference type="ARBA" id="ARBA00022833"/>
    </source>
</evidence>
<dbReference type="InterPro" id="IPR046341">
    <property type="entry name" value="SET_dom_sf"/>
</dbReference>
<evidence type="ECO:0008006" key="13">
    <source>
        <dbReference type="Google" id="ProtNLM"/>
    </source>
</evidence>
<accession>A0A8T2VE05</accession>
<dbReference type="OMA" id="NAYTHES"/>
<dbReference type="GO" id="GO:0046872">
    <property type="term" value="F:metal ion binding"/>
    <property type="evidence" value="ECO:0007669"/>
    <property type="project" value="UniProtKB-KW"/>
</dbReference>
<comment type="caution">
    <text evidence="11">The sequence shown here is derived from an EMBL/GenBank/DDBJ whole genome shotgun (WGS) entry which is preliminary data.</text>
</comment>
<organism evidence="11 12">
    <name type="scientific">Ceratopteris richardii</name>
    <name type="common">Triangle waterfern</name>
    <dbReference type="NCBI Taxonomy" id="49495"/>
    <lineage>
        <taxon>Eukaryota</taxon>
        <taxon>Viridiplantae</taxon>
        <taxon>Streptophyta</taxon>
        <taxon>Embryophyta</taxon>
        <taxon>Tracheophyta</taxon>
        <taxon>Polypodiopsida</taxon>
        <taxon>Polypodiidae</taxon>
        <taxon>Polypodiales</taxon>
        <taxon>Pteridineae</taxon>
        <taxon>Pteridaceae</taxon>
        <taxon>Parkerioideae</taxon>
        <taxon>Ceratopteris</taxon>
    </lineage>
</organism>
<protein>
    <recommendedName>
        <fullName evidence="13">SET domain-containing protein</fullName>
    </recommendedName>
</protein>
<evidence type="ECO:0000256" key="4">
    <source>
        <dbReference type="ARBA" id="ARBA00022679"/>
    </source>
</evidence>
<feature type="domain" description="SET" evidence="9">
    <location>
        <begin position="236"/>
        <end position="369"/>
    </location>
</feature>
<keyword evidence="5" id="KW-0949">S-adenosyl-L-methionine</keyword>
<evidence type="ECO:0000256" key="5">
    <source>
        <dbReference type="ARBA" id="ARBA00022691"/>
    </source>
</evidence>
<dbReference type="InterPro" id="IPR001214">
    <property type="entry name" value="SET_dom"/>
</dbReference>
<evidence type="ECO:0000259" key="10">
    <source>
        <dbReference type="PROSITE" id="PS50868"/>
    </source>
</evidence>
<keyword evidence="4" id="KW-0808">Transferase</keyword>
<keyword evidence="6" id="KW-0479">Metal-binding</keyword>
<reference evidence="11" key="1">
    <citation type="submission" date="2021-08" db="EMBL/GenBank/DDBJ databases">
        <title>WGS assembly of Ceratopteris richardii.</title>
        <authorList>
            <person name="Marchant D.B."/>
            <person name="Chen G."/>
            <person name="Jenkins J."/>
            <person name="Shu S."/>
            <person name="Leebens-Mack J."/>
            <person name="Grimwood J."/>
            <person name="Schmutz J."/>
            <person name="Soltis P."/>
            <person name="Soltis D."/>
            <person name="Chen Z.-H."/>
        </authorList>
    </citation>
    <scope>NUCLEOTIDE SEQUENCE</scope>
    <source>
        <strain evidence="11">Whitten #5841</strain>
        <tissue evidence="11">Leaf</tissue>
    </source>
</reference>
<dbReference type="GO" id="GO:0032259">
    <property type="term" value="P:methylation"/>
    <property type="evidence" value="ECO:0007669"/>
    <property type="project" value="UniProtKB-KW"/>
</dbReference>
<keyword evidence="2" id="KW-0158">Chromosome</keyword>
<sequence length="396" mass="44024">MQTMIALQTDQDSQTMTSPSDTGGEDKTITALIHVLSWLHPRDLASLACTCSALNTASAVVNSARAKDLTRGLERFPVPAINDIDRPLYPIFAYSPFPVLRSLPALLPWRSDPEKSGRKLSSESFDVCPRSRPTNRCCPCSDYHFLPRQSHAISSTDGSLSSRETDSPASKRYKSLAPLCGHLPGGKLIYDENSRLNIISNEHYHWQDFLLIMECGSACSCSINCKYRVTQRGLNIKVAVYRDALKGWSLQAMEHIPKGTFMFEYAGELLTTLEARRRQKQYDELRASNKNFVSSLIVMREHLPSGNVCLRLNIDATHVGNVARFVNHSCDGGNLQPCLVRLSGSMIPKLAFFASCDITEGDELTFSYGDECDVSKAHECFCKTASCKGFLPFEET</sequence>
<gene>
    <name evidence="11" type="ORF">KP509_01G009900</name>
</gene>
<dbReference type="Gene3D" id="2.170.270.10">
    <property type="entry name" value="SET domain"/>
    <property type="match status" value="1"/>
</dbReference>
<dbReference type="EMBL" id="CM035406">
    <property type="protein sequence ID" value="KAH7445450.1"/>
    <property type="molecule type" value="Genomic_DNA"/>
</dbReference>
<keyword evidence="3" id="KW-0489">Methyltransferase</keyword>
<evidence type="ECO:0000256" key="8">
    <source>
        <dbReference type="SAM" id="MobiDB-lite"/>
    </source>
</evidence>
<dbReference type="PANTHER" id="PTHR46223:SF3">
    <property type="entry name" value="HISTONE-LYSINE N-METHYLTRANSFERASE SET-23"/>
    <property type="match status" value="1"/>
</dbReference>
<dbReference type="SUPFAM" id="SSF81383">
    <property type="entry name" value="F-box domain"/>
    <property type="match status" value="1"/>
</dbReference>
<dbReference type="GO" id="GO:0005694">
    <property type="term" value="C:chromosome"/>
    <property type="evidence" value="ECO:0007669"/>
    <property type="project" value="UniProtKB-SubCell"/>
</dbReference>
<dbReference type="Proteomes" id="UP000825935">
    <property type="component" value="Chromosome 1"/>
</dbReference>
<dbReference type="AlphaFoldDB" id="A0A8T2VE05"/>
<name>A0A8T2VE05_CERRI</name>
<evidence type="ECO:0000256" key="1">
    <source>
        <dbReference type="ARBA" id="ARBA00004286"/>
    </source>
</evidence>